<dbReference type="WBParaSite" id="ALUE_0001576301-mRNA-1">
    <property type="protein sequence ID" value="ALUE_0001576301-mRNA-1"/>
    <property type="gene ID" value="ALUE_0001576301"/>
</dbReference>
<evidence type="ECO:0000313" key="1">
    <source>
        <dbReference type="Proteomes" id="UP000036681"/>
    </source>
</evidence>
<dbReference type="AlphaFoldDB" id="A0A0M3ICV6"/>
<evidence type="ECO:0000313" key="2">
    <source>
        <dbReference type="WBParaSite" id="ALUE_0001576301-mRNA-1"/>
    </source>
</evidence>
<reference evidence="2" key="1">
    <citation type="submission" date="2017-02" db="UniProtKB">
        <authorList>
            <consortium name="WormBaseParasite"/>
        </authorList>
    </citation>
    <scope>IDENTIFICATION</scope>
</reference>
<protein>
    <submittedName>
        <fullName evidence="2">Secreted protein</fullName>
    </submittedName>
</protein>
<dbReference type="Proteomes" id="UP000036681">
    <property type="component" value="Unplaced"/>
</dbReference>
<keyword evidence="1" id="KW-1185">Reference proteome</keyword>
<proteinExistence type="predicted"/>
<sequence length="89" mass="10037">MCSLKYLKVFTLDNSVTPNSDEAYYIRSADVNRFWSNMGTTRWMVRPHAQCSIDGRQIPSSKCLELGTVLKRLSATSMLTQTKRGGSQT</sequence>
<organism evidence="1 2">
    <name type="scientific">Ascaris lumbricoides</name>
    <name type="common">Giant roundworm</name>
    <dbReference type="NCBI Taxonomy" id="6252"/>
    <lineage>
        <taxon>Eukaryota</taxon>
        <taxon>Metazoa</taxon>
        <taxon>Ecdysozoa</taxon>
        <taxon>Nematoda</taxon>
        <taxon>Chromadorea</taxon>
        <taxon>Rhabditida</taxon>
        <taxon>Spirurina</taxon>
        <taxon>Ascaridomorpha</taxon>
        <taxon>Ascaridoidea</taxon>
        <taxon>Ascarididae</taxon>
        <taxon>Ascaris</taxon>
    </lineage>
</organism>
<accession>A0A0M3ICV6</accession>
<name>A0A0M3ICV6_ASCLU</name>